<gene>
    <name evidence="3" type="ORF">CAP_1168</name>
</gene>
<dbReference type="Gene3D" id="1.20.1260.10">
    <property type="match status" value="1"/>
</dbReference>
<dbReference type="InterPro" id="IPR011971">
    <property type="entry name" value="CHP02284"/>
</dbReference>
<organism evidence="3 4">
    <name type="scientific">Chondromyces apiculatus DSM 436</name>
    <dbReference type="NCBI Taxonomy" id="1192034"/>
    <lineage>
        <taxon>Bacteria</taxon>
        <taxon>Pseudomonadati</taxon>
        <taxon>Myxococcota</taxon>
        <taxon>Polyangia</taxon>
        <taxon>Polyangiales</taxon>
        <taxon>Polyangiaceae</taxon>
        <taxon>Chondromyces</taxon>
    </lineage>
</organism>
<evidence type="ECO:0000313" key="4">
    <source>
        <dbReference type="Proteomes" id="UP000019678"/>
    </source>
</evidence>
<dbReference type="InterPro" id="IPR019052">
    <property type="entry name" value="DUF2383"/>
</dbReference>
<protein>
    <recommendedName>
        <fullName evidence="2">DUF2383 domain-containing protein</fullName>
    </recommendedName>
</protein>
<dbReference type="EMBL" id="ASRX01000013">
    <property type="protein sequence ID" value="EYF06910.1"/>
    <property type="molecule type" value="Genomic_DNA"/>
</dbReference>
<dbReference type="NCBIfam" id="TIGR02284">
    <property type="entry name" value="PA2169 family four-helix-bundle protein"/>
    <property type="match status" value="1"/>
</dbReference>
<dbReference type="Proteomes" id="UP000019678">
    <property type="component" value="Unassembled WGS sequence"/>
</dbReference>
<dbReference type="eggNOG" id="COG1633">
    <property type="taxonomic scope" value="Bacteria"/>
</dbReference>
<feature type="region of interest" description="Disordered" evidence="1">
    <location>
        <begin position="172"/>
        <end position="195"/>
    </location>
</feature>
<evidence type="ECO:0000313" key="3">
    <source>
        <dbReference type="EMBL" id="EYF06910.1"/>
    </source>
</evidence>
<sequence length="195" mass="21132">MPFAQADPRCHGTVKNGATGRGGFERARRVPRRDSRHRAQRRETSMSQEIISTLNDLVETLKDGEKGFTVAAEDTKDASLKSVFTTLAQERAASARQLQSVVASLGGEPEKSGSTAGAVHRGWINLKSAVTGRDDTAILNECERGEDFAKAAFKKAMEKSLPAEMQTVIQQAAQSVQKGHDQVKALRDQHKAAST</sequence>
<comment type="caution">
    <text evidence="3">The sequence shown here is derived from an EMBL/GenBank/DDBJ whole genome shotgun (WGS) entry which is preliminary data.</text>
</comment>
<evidence type="ECO:0000259" key="2">
    <source>
        <dbReference type="Pfam" id="PF09537"/>
    </source>
</evidence>
<dbReference type="InterPro" id="IPR012347">
    <property type="entry name" value="Ferritin-like"/>
</dbReference>
<dbReference type="STRING" id="1192034.CAP_1168"/>
<name>A0A017TDM3_9BACT</name>
<evidence type="ECO:0000256" key="1">
    <source>
        <dbReference type="SAM" id="MobiDB-lite"/>
    </source>
</evidence>
<dbReference type="Pfam" id="PF09537">
    <property type="entry name" value="DUF2383"/>
    <property type="match status" value="1"/>
</dbReference>
<feature type="region of interest" description="Disordered" evidence="1">
    <location>
        <begin position="1"/>
        <end position="47"/>
    </location>
</feature>
<accession>A0A017TDM3</accession>
<proteinExistence type="predicted"/>
<dbReference type="AlphaFoldDB" id="A0A017TDM3"/>
<feature type="compositionally biased region" description="Basic residues" evidence="1">
    <location>
        <begin position="29"/>
        <end position="40"/>
    </location>
</feature>
<feature type="compositionally biased region" description="Basic and acidic residues" evidence="1">
    <location>
        <begin position="178"/>
        <end position="195"/>
    </location>
</feature>
<keyword evidence="4" id="KW-1185">Reference proteome</keyword>
<reference evidence="3 4" key="1">
    <citation type="submission" date="2013-05" db="EMBL/GenBank/DDBJ databases">
        <title>Genome assembly of Chondromyces apiculatus DSM 436.</title>
        <authorList>
            <person name="Sharma G."/>
            <person name="Khatri I."/>
            <person name="Kaur C."/>
            <person name="Mayilraj S."/>
            <person name="Subramanian S."/>
        </authorList>
    </citation>
    <scope>NUCLEOTIDE SEQUENCE [LARGE SCALE GENOMIC DNA]</scope>
    <source>
        <strain evidence="3 4">DSM 436</strain>
    </source>
</reference>
<feature type="domain" description="DUF2383" evidence="2">
    <location>
        <begin position="50"/>
        <end position="159"/>
    </location>
</feature>